<dbReference type="OMA" id="ICHASVA"/>
<dbReference type="SUPFAM" id="SSF53098">
    <property type="entry name" value="Ribonuclease H-like"/>
    <property type="match status" value="1"/>
</dbReference>
<feature type="domain" description="Integrase catalytic" evidence="2">
    <location>
        <begin position="90"/>
        <end position="195"/>
    </location>
</feature>
<reference evidence="4" key="2">
    <citation type="submission" date="2014-09" db="EMBL/GenBank/DDBJ databases">
        <authorList>
            <person name="Martin A.A."/>
        </authorList>
    </citation>
    <scope>NUCLEOTIDE SEQUENCE</scope>
    <source>
        <strain evidence="4">ED321</strain>
    </source>
</reference>
<keyword evidence="4" id="KW-1185">Reference proteome</keyword>
<evidence type="ECO:0000259" key="2">
    <source>
        <dbReference type="PROSITE" id="PS50994"/>
    </source>
</evidence>
<dbReference type="OrthoDB" id="5832112at2759"/>
<evidence type="ECO:0000313" key="6">
    <source>
        <dbReference type="WormBase" id="SRAE_0000079000"/>
    </source>
</evidence>
<dbReference type="GO" id="GO:0015074">
    <property type="term" value="P:DNA integration"/>
    <property type="evidence" value="ECO:0007669"/>
    <property type="project" value="InterPro"/>
</dbReference>
<evidence type="ECO:0000313" key="4">
    <source>
        <dbReference type="Proteomes" id="UP000035682"/>
    </source>
</evidence>
<evidence type="ECO:0000313" key="5">
    <source>
        <dbReference type="WBParaSite" id="SRAE_0000079000.1"/>
    </source>
</evidence>
<dbReference type="EMBL" id="LN609454">
    <property type="protein sequence ID" value="CEF61676.1"/>
    <property type="molecule type" value="Genomic_DNA"/>
</dbReference>
<dbReference type="Proteomes" id="UP000035682">
    <property type="component" value="Unplaced"/>
</dbReference>
<evidence type="ECO:0000256" key="1">
    <source>
        <dbReference type="ARBA" id="ARBA00012493"/>
    </source>
</evidence>
<dbReference type="WormBase" id="SRAE_0000079000">
    <property type="protein sequence ID" value="SRP07433"/>
    <property type="gene ID" value="WBGene00256549"/>
</dbReference>
<dbReference type="Pfam" id="PF00665">
    <property type="entry name" value="rve"/>
    <property type="match status" value="1"/>
</dbReference>
<gene>
    <name evidence="3 5 6" type="ORF">SRAE_0000079000</name>
</gene>
<sequence>DKFYAAINGKPGGFITLCAERRNLLIQFHKHPLWGGHFGWGKVKDRLMDLFHWDTMESEYKQICKECFTCQTQKSIPSQMIKHIPQHPVVGNTPLGKVYIDLLQPGRKTSRGNVAMIVAVDSLTSFVMIGAVKDLTTDEIIRVLLEDIIFKYGTPKQIITDRGRCFSSGNFEKFVEVMNIQHHLTTANHHNRMDW</sequence>
<dbReference type="Pfam" id="PF17921">
    <property type="entry name" value="Integrase_H2C2"/>
    <property type="match status" value="1"/>
</dbReference>
<evidence type="ECO:0000313" key="3">
    <source>
        <dbReference type="EMBL" id="CEF61676.1"/>
    </source>
</evidence>
<dbReference type="Gene3D" id="3.30.420.10">
    <property type="entry name" value="Ribonuclease H-like superfamily/Ribonuclease H"/>
    <property type="match status" value="1"/>
</dbReference>
<dbReference type="InterPro" id="IPR041588">
    <property type="entry name" value="Integrase_H2C2"/>
</dbReference>
<dbReference type="GeneID" id="36374045"/>
<dbReference type="CTD" id="36374045"/>
<organism evidence="3">
    <name type="scientific">Strongyloides ratti</name>
    <name type="common">Parasitic roundworm</name>
    <dbReference type="NCBI Taxonomy" id="34506"/>
    <lineage>
        <taxon>Eukaryota</taxon>
        <taxon>Metazoa</taxon>
        <taxon>Ecdysozoa</taxon>
        <taxon>Nematoda</taxon>
        <taxon>Chromadorea</taxon>
        <taxon>Rhabditida</taxon>
        <taxon>Tylenchina</taxon>
        <taxon>Panagrolaimomorpha</taxon>
        <taxon>Strongyloidoidea</taxon>
        <taxon>Strongyloididae</taxon>
        <taxon>Strongyloides</taxon>
    </lineage>
</organism>
<proteinExistence type="predicted"/>
<accession>A0A7I5TBC3</accession>
<dbReference type="PROSITE" id="PS50994">
    <property type="entry name" value="INTEGRASE"/>
    <property type="match status" value="1"/>
</dbReference>
<dbReference type="InterPro" id="IPR036397">
    <property type="entry name" value="RNaseH_sf"/>
</dbReference>
<dbReference type="WBParaSite" id="SRAE_0000079000.1">
    <property type="protein sequence ID" value="SRAE_0000079000.1"/>
    <property type="gene ID" value="WBGene00256549"/>
</dbReference>
<reference evidence="5" key="3">
    <citation type="submission" date="2020-12" db="UniProtKB">
        <authorList>
            <consortium name="WormBaseParasite"/>
        </authorList>
    </citation>
    <scope>IDENTIFICATION</scope>
</reference>
<dbReference type="InterPro" id="IPR001584">
    <property type="entry name" value="Integrase_cat-core"/>
</dbReference>
<dbReference type="GO" id="GO:0003964">
    <property type="term" value="F:RNA-directed DNA polymerase activity"/>
    <property type="evidence" value="ECO:0007669"/>
    <property type="project" value="UniProtKB-EC"/>
</dbReference>
<dbReference type="RefSeq" id="XP_024500883.1">
    <property type="nucleotide sequence ID" value="XM_024646735.1"/>
</dbReference>
<dbReference type="Gene3D" id="1.10.340.70">
    <property type="match status" value="1"/>
</dbReference>
<name>A0A090KW91_STRRB</name>
<dbReference type="EC" id="2.7.7.49" evidence="1"/>
<reference evidence="3" key="1">
    <citation type="submission" date="2014-09" db="EMBL/GenBank/DDBJ databases">
        <authorList>
            <person name="Aslett A.Martin."/>
        </authorList>
    </citation>
    <scope>NUCLEOTIDE SEQUENCE</scope>
    <source>
        <strain evidence="3">ED321 Heterogonic</strain>
    </source>
</reference>
<dbReference type="GO" id="GO:0003676">
    <property type="term" value="F:nucleic acid binding"/>
    <property type="evidence" value="ECO:0007669"/>
    <property type="project" value="InterPro"/>
</dbReference>
<dbReference type="PANTHER" id="PTHR37984">
    <property type="entry name" value="PROTEIN CBG26694"/>
    <property type="match status" value="1"/>
</dbReference>
<dbReference type="InterPro" id="IPR012337">
    <property type="entry name" value="RNaseH-like_sf"/>
</dbReference>
<dbReference type="PANTHER" id="PTHR37984:SF5">
    <property type="entry name" value="PROTEIN NYNRIN-LIKE"/>
    <property type="match status" value="1"/>
</dbReference>
<dbReference type="AlphaFoldDB" id="A0A090KW91"/>
<protein>
    <recommendedName>
        <fullName evidence="1">RNA-directed DNA polymerase</fullName>
        <ecNumber evidence="1">2.7.7.49</ecNumber>
    </recommendedName>
</protein>
<dbReference type="InterPro" id="IPR050951">
    <property type="entry name" value="Retrovirus_Pol_polyprotein"/>
</dbReference>
<accession>A0A090KW91</accession>
<feature type="non-terminal residue" evidence="3">
    <location>
        <position position="1"/>
    </location>
</feature>